<evidence type="ECO:0000313" key="1">
    <source>
        <dbReference type="EMBL" id="KAJ1132237.1"/>
    </source>
</evidence>
<evidence type="ECO:0000313" key="2">
    <source>
        <dbReference type="Proteomes" id="UP001066276"/>
    </source>
</evidence>
<proteinExistence type="predicted"/>
<accession>A0AAV7PV84</accession>
<dbReference type="EMBL" id="JANPWB010000011">
    <property type="protein sequence ID" value="KAJ1132237.1"/>
    <property type="molecule type" value="Genomic_DNA"/>
</dbReference>
<sequence>MTLFRCRDVLDMLSVMPGHAHTFLRRCVLYLYKATLSGQQEHALTLRHVPETAEGVSARGTLQRDVPAAGWVYQGSAKQWIERGCLGVTATLKREPASRSVPLASGERHRNAVAVRYEDFDNLCHQIVVFLNSFPPFITKDTHTQYCVLE</sequence>
<reference evidence="1" key="1">
    <citation type="journal article" date="2022" name="bioRxiv">
        <title>Sequencing and chromosome-scale assembly of the giantPleurodeles waltlgenome.</title>
        <authorList>
            <person name="Brown T."/>
            <person name="Elewa A."/>
            <person name="Iarovenko S."/>
            <person name="Subramanian E."/>
            <person name="Araus A.J."/>
            <person name="Petzold A."/>
            <person name="Susuki M."/>
            <person name="Suzuki K.-i.T."/>
            <person name="Hayashi T."/>
            <person name="Toyoda A."/>
            <person name="Oliveira C."/>
            <person name="Osipova E."/>
            <person name="Leigh N.D."/>
            <person name="Simon A."/>
            <person name="Yun M.H."/>
        </authorList>
    </citation>
    <scope>NUCLEOTIDE SEQUENCE</scope>
    <source>
        <strain evidence="1">20211129_DDA</strain>
        <tissue evidence="1">Liver</tissue>
    </source>
</reference>
<keyword evidence="2" id="KW-1185">Reference proteome</keyword>
<dbReference type="AlphaFoldDB" id="A0AAV7PV84"/>
<organism evidence="1 2">
    <name type="scientific">Pleurodeles waltl</name>
    <name type="common">Iberian ribbed newt</name>
    <dbReference type="NCBI Taxonomy" id="8319"/>
    <lineage>
        <taxon>Eukaryota</taxon>
        <taxon>Metazoa</taxon>
        <taxon>Chordata</taxon>
        <taxon>Craniata</taxon>
        <taxon>Vertebrata</taxon>
        <taxon>Euteleostomi</taxon>
        <taxon>Amphibia</taxon>
        <taxon>Batrachia</taxon>
        <taxon>Caudata</taxon>
        <taxon>Salamandroidea</taxon>
        <taxon>Salamandridae</taxon>
        <taxon>Pleurodelinae</taxon>
        <taxon>Pleurodeles</taxon>
    </lineage>
</organism>
<comment type="caution">
    <text evidence="1">The sequence shown here is derived from an EMBL/GenBank/DDBJ whole genome shotgun (WGS) entry which is preliminary data.</text>
</comment>
<gene>
    <name evidence="1" type="ORF">NDU88_010564</name>
</gene>
<protein>
    <submittedName>
        <fullName evidence="1">Uncharacterized protein</fullName>
    </submittedName>
</protein>
<name>A0AAV7PV84_PLEWA</name>
<dbReference type="Proteomes" id="UP001066276">
    <property type="component" value="Chromosome 7"/>
</dbReference>